<evidence type="ECO:0000313" key="2">
    <source>
        <dbReference type="Proteomes" id="UP000489600"/>
    </source>
</evidence>
<comment type="caution">
    <text evidence="1">The sequence shown here is derived from an EMBL/GenBank/DDBJ whole genome shotgun (WGS) entry which is preliminary data.</text>
</comment>
<dbReference type="InterPro" id="IPR004252">
    <property type="entry name" value="Probable_transposase_24"/>
</dbReference>
<proteinExistence type="predicted"/>
<keyword evidence="2" id="KW-1185">Reference proteome</keyword>
<dbReference type="OrthoDB" id="1103215at2759"/>
<dbReference type="Pfam" id="PF03004">
    <property type="entry name" value="Transposase_24"/>
    <property type="match status" value="1"/>
</dbReference>
<evidence type="ECO:0000313" key="1">
    <source>
        <dbReference type="EMBL" id="VVB12405.1"/>
    </source>
</evidence>
<dbReference type="EMBL" id="CABITT030000007">
    <property type="protein sequence ID" value="VVB12405.1"/>
    <property type="molecule type" value="Genomic_DNA"/>
</dbReference>
<sequence length="168" mass="19118">MVEEAFHKYANIQYSRNVNQWKQKWVAGKQPKGVHQDVFEGLKIHWMLPDTQATSTTNSNNRLSDRKEKGIAVHNAGATSFLFREQQLIEQNGGEPVDHFFFMEDTHTNKKTSQIQDGVAAEDIGLVNSQKQVRLTRLSEDGSTASNPLTFDEINQIVIDVSFSTQFY</sequence>
<protein>
    <submittedName>
        <fullName evidence="1">Uncharacterized protein</fullName>
    </submittedName>
</protein>
<dbReference type="Proteomes" id="UP000489600">
    <property type="component" value="Unassembled WGS sequence"/>
</dbReference>
<organism evidence="1 2">
    <name type="scientific">Arabis nemorensis</name>
    <dbReference type="NCBI Taxonomy" id="586526"/>
    <lineage>
        <taxon>Eukaryota</taxon>
        <taxon>Viridiplantae</taxon>
        <taxon>Streptophyta</taxon>
        <taxon>Embryophyta</taxon>
        <taxon>Tracheophyta</taxon>
        <taxon>Spermatophyta</taxon>
        <taxon>Magnoliopsida</taxon>
        <taxon>eudicotyledons</taxon>
        <taxon>Gunneridae</taxon>
        <taxon>Pentapetalae</taxon>
        <taxon>rosids</taxon>
        <taxon>malvids</taxon>
        <taxon>Brassicales</taxon>
        <taxon>Brassicaceae</taxon>
        <taxon>Arabideae</taxon>
        <taxon>Arabis</taxon>
    </lineage>
</organism>
<reference evidence="1" key="1">
    <citation type="submission" date="2019-07" db="EMBL/GenBank/DDBJ databases">
        <authorList>
            <person name="Dittberner H."/>
        </authorList>
    </citation>
    <scope>NUCLEOTIDE SEQUENCE [LARGE SCALE GENOMIC DNA]</scope>
</reference>
<dbReference type="AlphaFoldDB" id="A0A565CFK8"/>
<accession>A0A565CFK8</accession>
<name>A0A565CFK8_9BRAS</name>
<gene>
    <name evidence="1" type="ORF">ANE_LOCUS22849</name>
</gene>